<protein>
    <recommendedName>
        <fullName evidence="3">Molecular chaperone DnaJ</fullName>
    </recommendedName>
</protein>
<dbReference type="EMBL" id="JACIIV010000004">
    <property type="protein sequence ID" value="MBB6226540.1"/>
    <property type="molecule type" value="Genomic_DNA"/>
</dbReference>
<keyword evidence="2" id="KW-1185">Reference proteome</keyword>
<evidence type="ECO:0000313" key="2">
    <source>
        <dbReference type="Proteomes" id="UP000538147"/>
    </source>
</evidence>
<accession>A0A841L280</accession>
<name>A0A841L280_9SPHN</name>
<dbReference type="RefSeq" id="WP_184195437.1">
    <property type="nucleotide sequence ID" value="NZ_BMOX01000108.1"/>
</dbReference>
<gene>
    <name evidence="1" type="ORF">FHS79_000697</name>
</gene>
<dbReference type="AlphaFoldDB" id="A0A841L280"/>
<dbReference type="Gene3D" id="1.10.287.110">
    <property type="entry name" value="DnaJ domain"/>
    <property type="match status" value="1"/>
</dbReference>
<dbReference type="InterPro" id="IPR036869">
    <property type="entry name" value="J_dom_sf"/>
</dbReference>
<sequence length="86" mass="9392">MALLSLLGAFALWWLWPRKAKRGTGARAEARRLLGVSENADRAAIETAFRMQLQAAHPDHGGTSLETRRLTAARDLLLASKPQAGQ</sequence>
<organism evidence="1 2">
    <name type="scientific">Polymorphobacter multimanifer</name>
    <dbReference type="NCBI Taxonomy" id="1070431"/>
    <lineage>
        <taxon>Bacteria</taxon>
        <taxon>Pseudomonadati</taxon>
        <taxon>Pseudomonadota</taxon>
        <taxon>Alphaproteobacteria</taxon>
        <taxon>Sphingomonadales</taxon>
        <taxon>Sphingosinicellaceae</taxon>
        <taxon>Polymorphobacter</taxon>
    </lineage>
</organism>
<proteinExistence type="predicted"/>
<dbReference type="Proteomes" id="UP000538147">
    <property type="component" value="Unassembled WGS sequence"/>
</dbReference>
<dbReference type="SUPFAM" id="SSF46565">
    <property type="entry name" value="Chaperone J-domain"/>
    <property type="match status" value="1"/>
</dbReference>
<evidence type="ECO:0008006" key="3">
    <source>
        <dbReference type="Google" id="ProtNLM"/>
    </source>
</evidence>
<comment type="caution">
    <text evidence="1">The sequence shown here is derived from an EMBL/GenBank/DDBJ whole genome shotgun (WGS) entry which is preliminary data.</text>
</comment>
<evidence type="ECO:0000313" key="1">
    <source>
        <dbReference type="EMBL" id="MBB6226540.1"/>
    </source>
</evidence>
<reference evidence="1 2" key="1">
    <citation type="submission" date="2020-08" db="EMBL/GenBank/DDBJ databases">
        <title>Genomic Encyclopedia of Type Strains, Phase IV (KMG-IV): sequencing the most valuable type-strain genomes for metagenomic binning, comparative biology and taxonomic classification.</title>
        <authorList>
            <person name="Goeker M."/>
        </authorList>
    </citation>
    <scope>NUCLEOTIDE SEQUENCE [LARGE SCALE GENOMIC DNA]</scope>
    <source>
        <strain evidence="1 2">DSM 102189</strain>
    </source>
</reference>